<dbReference type="PROSITE" id="PS50931">
    <property type="entry name" value="HTH_LYSR"/>
    <property type="match status" value="1"/>
</dbReference>
<accession>A0A1I9YS04</accession>
<comment type="similarity">
    <text evidence="1">Belongs to the LysR transcriptional regulatory family.</text>
</comment>
<dbReference type="EMBL" id="CP017563">
    <property type="protein sequence ID" value="APA89721.1"/>
    <property type="molecule type" value="Genomic_DNA"/>
</dbReference>
<dbReference type="FunFam" id="3.40.190.10:FF:000017">
    <property type="entry name" value="Glycine cleavage system transcriptional activator"/>
    <property type="match status" value="1"/>
</dbReference>
<reference evidence="6" key="1">
    <citation type="submission" date="2016-09" db="EMBL/GenBank/DDBJ databases">
        <title>The Complete Genome of Burkholderia sprentiae wsm5005.</title>
        <authorList>
            <person name="De Meyer S."/>
            <person name="Wang P."/>
            <person name="Terpolilli J."/>
        </authorList>
    </citation>
    <scope>NUCLEOTIDE SEQUENCE [LARGE SCALE GENOMIC DNA]</scope>
    <source>
        <strain evidence="6">WSM5005</strain>
        <plasmid evidence="6">pl1WSM5005</plasmid>
    </source>
</reference>
<sequence>MHTPRPSLNALRAFEAVARLRSMTLAAHELCVTHGAISRQIKTLEETLGLTLIVRSAQASDPTPEGARFAEGLSAAFNLIDASIEQLKPEPLTLSCSTSVMMYWLIPRIAGFHQRYPQTELQFNMNYDQIDFVRDKISVAIRANTIEPPKDALTRQLMDEWIGPVCSPAYAQEHGLATPRDLERAALLSTRTRPEAWSDWFSATGLDAVPQEAAGAYDHFYLLIQAAVCGLGIALVPQMLVMNDLISGKLCAPFGFVRGPRQLVLWVAPHLRAHAEVKQLEQWLIAQMNESLKEMTAFLATTDKADTRGDAHWHAAGRASD</sequence>
<dbReference type="Pfam" id="PF00126">
    <property type="entry name" value="HTH_1"/>
    <property type="match status" value="1"/>
</dbReference>
<dbReference type="SUPFAM" id="SSF46785">
    <property type="entry name" value="Winged helix' DNA-binding domain"/>
    <property type="match status" value="1"/>
</dbReference>
<keyword evidence="7" id="KW-1185">Reference proteome</keyword>
<dbReference type="KEGG" id="pspw:BJG93_30080"/>
<dbReference type="Proteomes" id="UP000179860">
    <property type="component" value="Plasmid pl1WSM5005"/>
</dbReference>
<dbReference type="InterPro" id="IPR000847">
    <property type="entry name" value="LysR_HTH_N"/>
</dbReference>
<dbReference type="GO" id="GO:0043565">
    <property type="term" value="F:sequence-specific DNA binding"/>
    <property type="evidence" value="ECO:0007669"/>
    <property type="project" value="TreeGrafter"/>
</dbReference>
<name>A0A1I9YS04_9BURK</name>
<dbReference type="OrthoDB" id="5526340at2"/>
<feature type="domain" description="HTH lysR-type" evidence="5">
    <location>
        <begin position="6"/>
        <end position="63"/>
    </location>
</feature>
<dbReference type="SUPFAM" id="SSF53850">
    <property type="entry name" value="Periplasmic binding protein-like II"/>
    <property type="match status" value="1"/>
</dbReference>
<dbReference type="AlphaFoldDB" id="A0A1I9YS04"/>
<organism evidence="6 7">
    <name type="scientific">Paraburkholderia sprentiae WSM5005</name>
    <dbReference type="NCBI Taxonomy" id="754502"/>
    <lineage>
        <taxon>Bacteria</taxon>
        <taxon>Pseudomonadati</taxon>
        <taxon>Pseudomonadota</taxon>
        <taxon>Betaproteobacteria</taxon>
        <taxon>Burkholderiales</taxon>
        <taxon>Burkholderiaceae</taxon>
        <taxon>Paraburkholderia</taxon>
    </lineage>
</organism>
<evidence type="ECO:0000313" key="7">
    <source>
        <dbReference type="Proteomes" id="UP000179860"/>
    </source>
</evidence>
<dbReference type="PANTHER" id="PTHR30537:SF74">
    <property type="entry name" value="HTH-TYPE TRANSCRIPTIONAL REGULATOR TRPI"/>
    <property type="match status" value="1"/>
</dbReference>
<reference evidence="6" key="2">
    <citation type="submission" date="2021-06" db="EMBL/GenBank/DDBJ databases">
        <authorList>
            <person name="Rogers T.H."/>
            <person name="Ramsay J.P."/>
            <person name="Wang P."/>
            <person name="Terpolilli J."/>
        </authorList>
    </citation>
    <scope>NUCLEOTIDE SEQUENCE [LARGE SCALE GENOMIC DNA]</scope>
    <source>
        <strain evidence="6">WSM5005</strain>
        <plasmid evidence="6">pl1WSM5005</plasmid>
    </source>
</reference>
<evidence type="ECO:0000256" key="2">
    <source>
        <dbReference type="ARBA" id="ARBA00023015"/>
    </source>
</evidence>
<evidence type="ECO:0000259" key="5">
    <source>
        <dbReference type="PROSITE" id="PS50931"/>
    </source>
</evidence>
<dbReference type="PANTHER" id="PTHR30537">
    <property type="entry name" value="HTH-TYPE TRANSCRIPTIONAL REGULATOR"/>
    <property type="match status" value="1"/>
</dbReference>
<dbReference type="GO" id="GO:0006351">
    <property type="term" value="P:DNA-templated transcription"/>
    <property type="evidence" value="ECO:0007669"/>
    <property type="project" value="TreeGrafter"/>
</dbReference>
<keyword evidence="2" id="KW-0805">Transcription regulation</keyword>
<evidence type="ECO:0000256" key="4">
    <source>
        <dbReference type="ARBA" id="ARBA00023163"/>
    </source>
</evidence>
<dbReference type="InterPro" id="IPR005119">
    <property type="entry name" value="LysR_subst-bd"/>
</dbReference>
<geneLocation type="plasmid" evidence="6 7">
    <name>pl1WSM5005</name>
</geneLocation>
<keyword evidence="6" id="KW-0614">Plasmid</keyword>
<dbReference type="GO" id="GO:0003700">
    <property type="term" value="F:DNA-binding transcription factor activity"/>
    <property type="evidence" value="ECO:0007669"/>
    <property type="project" value="InterPro"/>
</dbReference>
<protein>
    <submittedName>
        <fullName evidence="6">LysR family transcriptional regulator</fullName>
    </submittedName>
</protein>
<keyword evidence="3" id="KW-0238">DNA-binding</keyword>
<dbReference type="InterPro" id="IPR058163">
    <property type="entry name" value="LysR-type_TF_proteobact-type"/>
</dbReference>
<dbReference type="Gene3D" id="3.40.190.10">
    <property type="entry name" value="Periplasmic binding protein-like II"/>
    <property type="match status" value="2"/>
</dbReference>
<proteinExistence type="inferred from homology"/>
<dbReference type="InterPro" id="IPR036388">
    <property type="entry name" value="WH-like_DNA-bd_sf"/>
</dbReference>
<dbReference type="InterPro" id="IPR036390">
    <property type="entry name" value="WH_DNA-bd_sf"/>
</dbReference>
<gene>
    <name evidence="6" type="ORF">BJG93_30080</name>
</gene>
<dbReference type="Pfam" id="PF03466">
    <property type="entry name" value="LysR_substrate"/>
    <property type="match status" value="1"/>
</dbReference>
<evidence type="ECO:0000313" key="6">
    <source>
        <dbReference type="EMBL" id="APA89721.1"/>
    </source>
</evidence>
<dbReference type="Gene3D" id="1.10.10.10">
    <property type="entry name" value="Winged helix-like DNA-binding domain superfamily/Winged helix DNA-binding domain"/>
    <property type="match status" value="1"/>
</dbReference>
<evidence type="ECO:0000256" key="3">
    <source>
        <dbReference type="ARBA" id="ARBA00023125"/>
    </source>
</evidence>
<keyword evidence="4" id="KW-0804">Transcription</keyword>
<evidence type="ECO:0000256" key="1">
    <source>
        <dbReference type="ARBA" id="ARBA00009437"/>
    </source>
</evidence>
<dbReference type="RefSeq" id="WP_051374216.1">
    <property type="nucleotide sequence ID" value="NZ_CP017563.2"/>
</dbReference>